<dbReference type="PROSITE" id="PS50042">
    <property type="entry name" value="CNMP_BINDING_3"/>
    <property type="match status" value="1"/>
</dbReference>
<sequence>MTKSIIFAAALLLCGTVSAAPTDPFDFDYQVVAASAARPAMIFNDGSSTYIQPRPGQQLVAEGGQSSGPYVVLEGVPEVVRYTANGSAVTARWKRAHGFTGEPANPTGDLPRAFTGFSGRLAMIGGHNGLALVRQSDATLALAPMIKTIAPTGWTGTAQKDIALSEELRFATRAGENWVQALER</sequence>
<accession>X1NHJ2</accession>
<evidence type="ECO:0000313" key="2">
    <source>
        <dbReference type="EMBL" id="GAI43472.1"/>
    </source>
</evidence>
<dbReference type="EMBL" id="BARV01025351">
    <property type="protein sequence ID" value="GAI43472.1"/>
    <property type="molecule type" value="Genomic_DNA"/>
</dbReference>
<gene>
    <name evidence="2" type="ORF">S06H3_41186</name>
</gene>
<dbReference type="InterPro" id="IPR000595">
    <property type="entry name" value="cNMP-bd_dom"/>
</dbReference>
<dbReference type="InterPro" id="IPR018490">
    <property type="entry name" value="cNMP-bd_dom_sf"/>
</dbReference>
<proteinExistence type="predicted"/>
<name>X1NHJ2_9ZZZZ</name>
<protein>
    <recommendedName>
        <fullName evidence="1">Cyclic nucleotide-binding domain-containing protein</fullName>
    </recommendedName>
</protein>
<comment type="caution">
    <text evidence="2">The sequence shown here is derived from an EMBL/GenBank/DDBJ whole genome shotgun (WGS) entry which is preliminary data.</text>
</comment>
<feature type="non-terminal residue" evidence="2">
    <location>
        <position position="184"/>
    </location>
</feature>
<organism evidence="2">
    <name type="scientific">marine sediment metagenome</name>
    <dbReference type="NCBI Taxonomy" id="412755"/>
    <lineage>
        <taxon>unclassified sequences</taxon>
        <taxon>metagenomes</taxon>
        <taxon>ecological metagenomes</taxon>
    </lineage>
</organism>
<feature type="domain" description="Cyclic nucleotide-binding" evidence="1">
    <location>
        <begin position="50"/>
        <end position="115"/>
    </location>
</feature>
<reference evidence="2" key="1">
    <citation type="journal article" date="2014" name="Front. Microbiol.">
        <title>High frequency of phylogenetically diverse reductive dehalogenase-homologous genes in deep subseafloor sedimentary metagenomes.</title>
        <authorList>
            <person name="Kawai M."/>
            <person name="Futagami T."/>
            <person name="Toyoda A."/>
            <person name="Takaki Y."/>
            <person name="Nishi S."/>
            <person name="Hori S."/>
            <person name="Arai W."/>
            <person name="Tsubouchi T."/>
            <person name="Morono Y."/>
            <person name="Uchiyama I."/>
            <person name="Ito T."/>
            <person name="Fujiyama A."/>
            <person name="Inagaki F."/>
            <person name="Takami H."/>
        </authorList>
    </citation>
    <scope>NUCLEOTIDE SEQUENCE</scope>
    <source>
        <strain evidence="2">Expedition CK06-06</strain>
    </source>
</reference>
<evidence type="ECO:0000259" key="1">
    <source>
        <dbReference type="PROSITE" id="PS50042"/>
    </source>
</evidence>
<dbReference type="AlphaFoldDB" id="X1NHJ2"/>
<dbReference type="SUPFAM" id="SSF51206">
    <property type="entry name" value="cAMP-binding domain-like"/>
    <property type="match status" value="1"/>
</dbReference>